<keyword evidence="1" id="KW-0812">Transmembrane</keyword>
<evidence type="ECO:0000313" key="2">
    <source>
        <dbReference type="EMBL" id="TMS32768.1"/>
    </source>
</evidence>
<keyword evidence="1" id="KW-0472">Membrane</keyword>
<evidence type="ECO:0000256" key="1">
    <source>
        <dbReference type="SAM" id="Phobius"/>
    </source>
</evidence>
<sequence length="75" mass="8576">MAKSTLPSGTLSSRLRKMRVSLLYVLQRVLVLFWSALKQLYVVGVTADCSMFASAPEDNQRCEDDRRHERQLDST</sequence>
<organism evidence="2 3">
    <name type="scientific">Steinernema carpocapsae</name>
    <name type="common">Entomopathogenic nematode</name>
    <dbReference type="NCBI Taxonomy" id="34508"/>
    <lineage>
        <taxon>Eukaryota</taxon>
        <taxon>Metazoa</taxon>
        <taxon>Ecdysozoa</taxon>
        <taxon>Nematoda</taxon>
        <taxon>Chromadorea</taxon>
        <taxon>Rhabditida</taxon>
        <taxon>Tylenchina</taxon>
        <taxon>Panagrolaimomorpha</taxon>
        <taxon>Strongyloidoidea</taxon>
        <taxon>Steinernematidae</taxon>
        <taxon>Steinernema</taxon>
    </lineage>
</organism>
<comment type="caution">
    <text evidence="2">The sequence shown here is derived from an EMBL/GenBank/DDBJ whole genome shotgun (WGS) entry which is preliminary data.</text>
</comment>
<gene>
    <name evidence="2" type="ORF">L596_000569</name>
</gene>
<proteinExistence type="predicted"/>
<name>A0A4U8UMQ8_STECR</name>
<dbReference type="EMBL" id="AZBU02000001">
    <property type="protein sequence ID" value="TMS32768.1"/>
    <property type="molecule type" value="Genomic_DNA"/>
</dbReference>
<reference evidence="2 3" key="1">
    <citation type="journal article" date="2015" name="Genome Biol.">
        <title>Comparative genomics of Steinernema reveals deeply conserved gene regulatory networks.</title>
        <authorList>
            <person name="Dillman A.R."/>
            <person name="Macchietto M."/>
            <person name="Porter C.F."/>
            <person name="Rogers A."/>
            <person name="Williams B."/>
            <person name="Antoshechkin I."/>
            <person name="Lee M.M."/>
            <person name="Goodwin Z."/>
            <person name="Lu X."/>
            <person name="Lewis E.E."/>
            <person name="Goodrich-Blair H."/>
            <person name="Stock S.P."/>
            <person name="Adams B.J."/>
            <person name="Sternberg P.W."/>
            <person name="Mortazavi A."/>
        </authorList>
    </citation>
    <scope>NUCLEOTIDE SEQUENCE [LARGE SCALE GENOMIC DNA]</scope>
    <source>
        <strain evidence="2 3">ALL</strain>
    </source>
</reference>
<feature type="transmembrane region" description="Helical" evidence="1">
    <location>
        <begin position="20"/>
        <end position="37"/>
    </location>
</feature>
<reference evidence="2 3" key="2">
    <citation type="journal article" date="2019" name="G3 (Bethesda)">
        <title>Hybrid Assembly of the Genome of the Entomopathogenic Nematode Steinernema carpocapsae Identifies the X-Chromosome.</title>
        <authorList>
            <person name="Serra L."/>
            <person name="Macchietto M."/>
            <person name="Macias-Munoz A."/>
            <person name="McGill C.J."/>
            <person name="Rodriguez I.M."/>
            <person name="Rodriguez B."/>
            <person name="Murad R."/>
            <person name="Mortazavi A."/>
        </authorList>
    </citation>
    <scope>NUCLEOTIDE SEQUENCE [LARGE SCALE GENOMIC DNA]</scope>
    <source>
        <strain evidence="2 3">ALL</strain>
    </source>
</reference>
<evidence type="ECO:0000313" key="3">
    <source>
        <dbReference type="Proteomes" id="UP000298663"/>
    </source>
</evidence>
<protein>
    <submittedName>
        <fullName evidence="2">Uncharacterized protein</fullName>
    </submittedName>
</protein>
<keyword evidence="1" id="KW-1133">Transmembrane helix</keyword>
<dbReference type="AlphaFoldDB" id="A0A4U8UMQ8"/>
<accession>A0A4U8UMQ8</accession>
<dbReference type="Proteomes" id="UP000298663">
    <property type="component" value="Unassembled WGS sequence"/>
</dbReference>
<keyword evidence="3" id="KW-1185">Reference proteome</keyword>